<evidence type="ECO:0000256" key="1">
    <source>
        <dbReference type="ARBA" id="ARBA00023015"/>
    </source>
</evidence>
<dbReference type="InterPro" id="IPR051677">
    <property type="entry name" value="AfsR-DnrI-RedD_regulator"/>
</dbReference>
<dbReference type="SUPFAM" id="SSF46894">
    <property type="entry name" value="C-terminal effector domain of the bipartite response regulators"/>
    <property type="match status" value="1"/>
</dbReference>
<dbReference type="Gene3D" id="1.10.10.10">
    <property type="entry name" value="Winged helix-like DNA-binding domain superfamily/Winged helix DNA-binding domain"/>
    <property type="match status" value="1"/>
</dbReference>
<gene>
    <name evidence="4" type="ORF">ACFY35_06950</name>
</gene>
<evidence type="ECO:0000256" key="2">
    <source>
        <dbReference type="ARBA" id="ARBA00023163"/>
    </source>
</evidence>
<dbReference type="SMART" id="SM01043">
    <property type="entry name" value="BTAD"/>
    <property type="match status" value="1"/>
</dbReference>
<accession>A0ABW6WAE9</accession>
<protein>
    <submittedName>
        <fullName evidence="4">BTAD domain-containing putative transcriptional regulator</fullName>
    </submittedName>
</protein>
<dbReference type="SUPFAM" id="SSF48452">
    <property type="entry name" value="TPR-like"/>
    <property type="match status" value="1"/>
</dbReference>
<evidence type="ECO:0000259" key="3">
    <source>
        <dbReference type="SMART" id="SM01043"/>
    </source>
</evidence>
<organism evidence="4 5">
    <name type="scientific">Paractinoplanes globisporus</name>
    <dbReference type="NCBI Taxonomy" id="113565"/>
    <lineage>
        <taxon>Bacteria</taxon>
        <taxon>Bacillati</taxon>
        <taxon>Actinomycetota</taxon>
        <taxon>Actinomycetes</taxon>
        <taxon>Micromonosporales</taxon>
        <taxon>Micromonosporaceae</taxon>
        <taxon>Paractinoplanes</taxon>
    </lineage>
</organism>
<dbReference type="Gene3D" id="1.25.40.10">
    <property type="entry name" value="Tetratricopeptide repeat domain"/>
    <property type="match status" value="1"/>
</dbReference>
<keyword evidence="1" id="KW-0805">Transcription regulation</keyword>
<proteinExistence type="predicted"/>
<feature type="domain" description="Bacterial transcriptional activator" evidence="3">
    <location>
        <begin position="95"/>
        <end position="240"/>
    </location>
</feature>
<comment type="caution">
    <text evidence="4">The sequence shown here is derived from an EMBL/GenBank/DDBJ whole genome shotgun (WGS) entry which is preliminary data.</text>
</comment>
<dbReference type="PANTHER" id="PTHR35807:SF1">
    <property type="entry name" value="TRANSCRIPTIONAL REGULATOR REDD"/>
    <property type="match status" value="1"/>
</dbReference>
<keyword evidence="5" id="KW-1185">Reference proteome</keyword>
<sequence>MRLTILGDLRVDDGTTGIERRMVRGLLAGLAINVNEAVCSARLCERIWDRPPKSAPANLRSYAAELRKQLRCTSLRGAVRRDTGGLRLTLDPDDCDVSAFTRLVRHGHDLLRRDRAEEAASTLGEALRLWHDPPYATLPGSTWLMLEFDRLRDLMNQAREDRITAQLLLRRYEGLLPEVRRHAALFQDRERSWGRLMQVSYLAGDQVGALAAFDRATEALSDNFGLDPSPALRRLHLAILQHDEEAITAYCMPATQIPAAT</sequence>
<evidence type="ECO:0000313" key="5">
    <source>
        <dbReference type="Proteomes" id="UP001602245"/>
    </source>
</evidence>
<evidence type="ECO:0000313" key="4">
    <source>
        <dbReference type="EMBL" id="MFF5289156.1"/>
    </source>
</evidence>
<name>A0ABW6WAE9_9ACTN</name>
<dbReference type="Pfam" id="PF03704">
    <property type="entry name" value="BTAD"/>
    <property type="match status" value="1"/>
</dbReference>
<dbReference type="CDD" id="cd15831">
    <property type="entry name" value="BTAD"/>
    <property type="match status" value="1"/>
</dbReference>
<reference evidence="4 5" key="1">
    <citation type="submission" date="2024-10" db="EMBL/GenBank/DDBJ databases">
        <title>The Natural Products Discovery Center: Release of the First 8490 Sequenced Strains for Exploring Actinobacteria Biosynthetic Diversity.</title>
        <authorList>
            <person name="Kalkreuter E."/>
            <person name="Kautsar S.A."/>
            <person name="Yang D."/>
            <person name="Bader C.D."/>
            <person name="Teijaro C.N."/>
            <person name="Fluegel L."/>
            <person name="Davis C.M."/>
            <person name="Simpson J.R."/>
            <person name="Lauterbach L."/>
            <person name="Steele A.D."/>
            <person name="Gui C."/>
            <person name="Meng S."/>
            <person name="Li G."/>
            <person name="Viehrig K."/>
            <person name="Ye F."/>
            <person name="Su P."/>
            <person name="Kiefer A.F."/>
            <person name="Nichols A."/>
            <person name="Cepeda A.J."/>
            <person name="Yan W."/>
            <person name="Fan B."/>
            <person name="Jiang Y."/>
            <person name="Adhikari A."/>
            <person name="Zheng C.-J."/>
            <person name="Schuster L."/>
            <person name="Cowan T.M."/>
            <person name="Smanski M.J."/>
            <person name="Chevrette M.G."/>
            <person name="De Carvalho L.P.S."/>
            <person name="Shen B."/>
        </authorList>
    </citation>
    <scope>NUCLEOTIDE SEQUENCE [LARGE SCALE GENOMIC DNA]</scope>
    <source>
        <strain evidence="4 5">NPDC000087</strain>
    </source>
</reference>
<dbReference type="InterPro" id="IPR005158">
    <property type="entry name" value="BTAD"/>
</dbReference>
<dbReference type="InterPro" id="IPR016032">
    <property type="entry name" value="Sig_transdc_resp-reg_C-effctor"/>
</dbReference>
<dbReference type="InterPro" id="IPR011990">
    <property type="entry name" value="TPR-like_helical_dom_sf"/>
</dbReference>
<dbReference type="EMBL" id="JBIAZU010000001">
    <property type="protein sequence ID" value="MFF5289156.1"/>
    <property type="molecule type" value="Genomic_DNA"/>
</dbReference>
<dbReference type="InterPro" id="IPR036388">
    <property type="entry name" value="WH-like_DNA-bd_sf"/>
</dbReference>
<dbReference type="RefSeq" id="WP_157295234.1">
    <property type="nucleotide sequence ID" value="NZ_JBIAZU010000001.1"/>
</dbReference>
<dbReference type="Proteomes" id="UP001602245">
    <property type="component" value="Unassembled WGS sequence"/>
</dbReference>
<keyword evidence="2" id="KW-0804">Transcription</keyword>
<dbReference type="PANTHER" id="PTHR35807">
    <property type="entry name" value="TRANSCRIPTIONAL REGULATOR REDD-RELATED"/>
    <property type="match status" value="1"/>
</dbReference>